<dbReference type="EMBL" id="MDEN01000049">
    <property type="protein sequence ID" value="OCX25487.1"/>
    <property type="molecule type" value="Genomic_DNA"/>
</dbReference>
<comment type="caution">
    <text evidence="1">The sequence shown here is derived from an EMBL/GenBank/DDBJ whole genome shotgun (WGS) entry which is preliminary data.</text>
</comment>
<evidence type="ECO:0000313" key="2">
    <source>
        <dbReference type="Proteomes" id="UP000095143"/>
    </source>
</evidence>
<dbReference type="AlphaFoldDB" id="A0A1C2EEZ1"/>
<accession>A0A1C2EEZ1</accession>
<gene>
    <name evidence="1" type="ORF">BBI10_02005</name>
</gene>
<evidence type="ECO:0000313" key="1">
    <source>
        <dbReference type="EMBL" id="OCX25487.1"/>
    </source>
</evidence>
<dbReference type="Proteomes" id="UP000095143">
    <property type="component" value="Unassembled WGS sequence"/>
</dbReference>
<sequence length="60" mass="6479">MIWDLDPRCAGDLLLMLCSSLQRRLSVDDAATDCANLKIQLAVAANGGNSGRVVRFPPSY</sequence>
<reference evidence="1 2" key="1">
    <citation type="submission" date="2016-08" db="EMBL/GenBank/DDBJ databases">
        <title>Whole genome sequence of Pseudomonas graminis strain UASWS1507, a potential biological control agent for agriculture.</title>
        <authorList>
            <person name="Crovadore J."/>
            <person name="Calmin G."/>
            <person name="Chablais R."/>
            <person name="Cochard B."/>
            <person name="Lefort F."/>
        </authorList>
    </citation>
    <scope>NUCLEOTIDE SEQUENCE [LARGE SCALE GENOMIC DNA]</scope>
    <source>
        <strain evidence="1 2">UASWS1507</strain>
    </source>
</reference>
<protein>
    <submittedName>
        <fullName evidence="1">Uncharacterized protein</fullName>
    </submittedName>
</protein>
<organism evidence="1 2">
    <name type="scientific">Pseudomonas graminis</name>
    <dbReference type="NCBI Taxonomy" id="158627"/>
    <lineage>
        <taxon>Bacteria</taxon>
        <taxon>Pseudomonadati</taxon>
        <taxon>Pseudomonadota</taxon>
        <taxon>Gammaproteobacteria</taxon>
        <taxon>Pseudomonadales</taxon>
        <taxon>Pseudomonadaceae</taxon>
        <taxon>Pseudomonas</taxon>
    </lineage>
</organism>
<name>A0A1C2EEZ1_9PSED</name>
<proteinExistence type="predicted"/>